<dbReference type="Proteomes" id="UP000000417">
    <property type="component" value="Chromosome"/>
</dbReference>
<proteinExistence type="predicted"/>
<dbReference type="KEGG" id="sth:STH2412"/>
<dbReference type="STRING" id="292459.STH2412"/>
<protein>
    <submittedName>
        <fullName evidence="2">Uncharacterized protein</fullName>
    </submittedName>
</protein>
<evidence type="ECO:0000313" key="2">
    <source>
        <dbReference type="EMBL" id="BAD41397.1"/>
    </source>
</evidence>
<evidence type="ECO:0000256" key="1">
    <source>
        <dbReference type="SAM" id="MobiDB-lite"/>
    </source>
</evidence>
<feature type="region of interest" description="Disordered" evidence="1">
    <location>
        <begin position="82"/>
        <end position="143"/>
    </location>
</feature>
<name>Q67LP9_SYMTH</name>
<gene>
    <name evidence="2" type="ordered locus">STH2412</name>
</gene>
<evidence type="ECO:0000313" key="3">
    <source>
        <dbReference type="Proteomes" id="UP000000417"/>
    </source>
</evidence>
<sequence length="143" mass="15034">MPPRGRSTPGAASALFALRVGEGAGGYLSERYLLCSHCVLVRAPADTSPGGICSVRTACWCKRGGVPLGAAQRWGHRLAQPTVTAYRPGASGRGHPRRGWPHGARTDRKPQGRVACRGGPTARANRPNASGRDHPGRGCPHRA</sequence>
<accession>Q67LP9</accession>
<keyword evidence="3" id="KW-1185">Reference proteome</keyword>
<dbReference type="EMBL" id="AP006840">
    <property type="protein sequence ID" value="BAD41397.1"/>
    <property type="molecule type" value="Genomic_DNA"/>
</dbReference>
<reference evidence="2 3" key="1">
    <citation type="journal article" date="2004" name="Nucleic Acids Res.">
        <title>Genome sequence of Symbiobacterium thermophilum, an uncultivable bacterium that depends on microbial commensalism.</title>
        <authorList>
            <person name="Ueda K."/>
            <person name="Yamashita A."/>
            <person name="Ishikawa J."/>
            <person name="Shimada M."/>
            <person name="Watsuji T."/>
            <person name="Morimura K."/>
            <person name="Ikeda H."/>
            <person name="Hattori M."/>
            <person name="Beppu T."/>
        </authorList>
    </citation>
    <scope>NUCLEOTIDE SEQUENCE [LARGE SCALE GENOMIC DNA]</scope>
    <source>
        <strain evidence="3">T / IAM 14863</strain>
    </source>
</reference>
<organism evidence="2 3">
    <name type="scientific">Symbiobacterium thermophilum (strain DSM 24528 / JCM 14929 / IAM 14863 / T)</name>
    <dbReference type="NCBI Taxonomy" id="292459"/>
    <lineage>
        <taxon>Bacteria</taxon>
        <taxon>Bacillati</taxon>
        <taxon>Bacillota</taxon>
        <taxon>Clostridia</taxon>
        <taxon>Eubacteriales</taxon>
        <taxon>Symbiobacteriaceae</taxon>
        <taxon>Symbiobacterium</taxon>
    </lineage>
</organism>
<dbReference type="AlphaFoldDB" id="Q67LP9"/>
<dbReference type="HOGENOM" id="CLU_1805186_0_0_9"/>